<dbReference type="EMBL" id="HG994592">
    <property type="protein sequence ID" value="CAF2833760.1"/>
    <property type="molecule type" value="Genomic_DNA"/>
</dbReference>
<comment type="function">
    <text evidence="14">Phospholipase B that deacylates intracellular phosphatidylcholine (PtdCho), generating glycerophosphocholine (GroPtdCho). This deacylation occurs at both sn-2 and sn-1 positions of PtdCho. Its specific chemical modification by certain organophosphorus (OP) compounds leads to distal axonopathy. Plays a role in the signaling mechanism between neurons and glia that regulates glia wrapping during development of the adult brain. Essential for membrane lipid homeostasis and cell survival in both neurons and glia of the adult brain.</text>
</comment>
<evidence type="ECO:0000256" key="11">
    <source>
        <dbReference type="ARBA" id="ARBA00022989"/>
    </source>
</evidence>
<feature type="active site" description="Proton acceptor" evidence="17">
    <location>
        <position position="1421"/>
    </location>
</feature>
<keyword evidence="8 17" id="KW-0378">Hydrolase</keyword>
<evidence type="ECO:0000256" key="18">
    <source>
        <dbReference type="SAM" id="MobiDB-lite"/>
    </source>
</evidence>
<evidence type="ECO:0000256" key="17">
    <source>
        <dbReference type="PROSITE-ProRule" id="PRU01161"/>
    </source>
</evidence>
<evidence type="ECO:0000313" key="21">
    <source>
        <dbReference type="Proteomes" id="UP000675881"/>
    </source>
</evidence>
<dbReference type="InterPro" id="IPR001423">
    <property type="entry name" value="LysoPLipase_patatin_CS"/>
</dbReference>
<evidence type="ECO:0000256" key="13">
    <source>
        <dbReference type="ARBA" id="ARBA00023136"/>
    </source>
</evidence>
<evidence type="ECO:0000313" key="20">
    <source>
        <dbReference type="EMBL" id="CAF2833760.1"/>
    </source>
</evidence>
<dbReference type="OrthoDB" id="60477at2759"/>
<dbReference type="GO" id="GO:0004622">
    <property type="term" value="F:phosphatidylcholine lysophospholipase activity"/>
    <property type="evidence" value="ECO:0007669"/>
    <property type="project" value="UniProtKB-EC"/>
</dbReference>
<keyword evidence="11 19" id="KW-1133">Transmembrane helix</keyword>
<dbReference type="InterPro" id="IPR014710">
    <property type="entry name" value="RmlC-like_jellyroll"/>
</dbReference>
<evidence type="ECO:0000256" key="16">
    <source>
        <dbReference type="ARBA" id="ARBA00049531"/>
    </source>
</evidence>
<evidence type="ECO:0000256" key="5">
    <source>
        <dbReference type="ARBA" id="ARBA00019369"/>
    </source>
</evidence>
<evidence type="ECO:0000256" key="8">
    <source>
        <dbReference type="ARBA" id="ARBA00022801"/>
    </source>
</evidence>
<dbReference type="Gene3D" id="2.60.120.10">
    <property type="entry name" value="Jelly Rolls"/>
    <property type="match status" value="2"/>
</dbReference>
<dbReference type="GO" id="GO:0046470">
    <property type="term" value="P:phosphatidylcholine metabolic process"/>
    <property type="evidence" value="ECO:0007669"/>
    <property type="project" value="InterPro"/>
</dbReference>
<protein>
    <recommendedName>
        <fullName evidence="5">Neuropathy target esterase sws</fullName>
        <ecNumber evidence="4">3.1.1.5</ecNumber>
    </recommendedName>
    <alternativeName>
        <fullName evidence="15">Swiss cheese</fullName>
    </alternativeName>
</protein>
<feature type="short sequence motif" description="GXGXXG" evidence="17">
    <location>
        <begin position="1294"/>
        <end position="1299"/>
    </location>
</feature>
<evidence type="ECO:0000256" key="1">
    <source>
        <dbReference type="ARBA" id="ARBA00004115"/>
    </source>
</evidence>
<dbReference type="Pfam" id="PF25556">
    <property type="entry name" value="SET_TTL"/>
    <property type="match status" value="1"/>
</dbReference>
<feature type="short sequence motif" description="GXSXG" evidence="17">
    <location>
        <begin position="1321"/>
        <end position="1325"/>
    </location>
</feature>
<comment type="catalytic activity">
    <reaction evidence="16">
        <text>a 1-acyl-sn-glycero-3-phosphocholine + H2O = sn-glycerol 3-phosphocholine + a fatty acid + H(+)</text>
        <dbReference type="Rhea" id="RHEA:15177"/>
        <dbReference type="ChEBI" id="CHEBI:15377"/>
        <dbReference type="ChEBI" id="CHEBI:15378"/>
        <dbReference type="ChEBI" id="CHEBI:16870"/>
        <dbReference type="ChEBI" id="CHEBI:28868"/>
        <dbReference type="ChEBI" id="CHEBI:58168"/>
        <dbReference type="EC" id="3.1.1.5"/>
    </reaction>
</comment>
<dbReference type="Proteomes" id="UP000675881">
    <property type="component" value="Chromosome 13"/>
</dbReference>
<comment type="subcellular location">
    <subcellularLocation>
        <location evidence="1">Endoplasmic reticulum membrane</location>
        <topology evidence="1">Single-pass type I membrane protein</topology>
    </subcellularLocation>
</comment>
<evidence type="ECO:0000256" key="12">
    <source>
        <dbReference type="ARBA" id="ARBA00023098"/>
    </source>
</evidence>
<evidence type="ECO:0000256" key="2">
    <source>
        <dbReference type="ARBA" id="ARBA00006636"/>
    </source>
</evidence>
<comment type="subunit">
    <text evidence="3">Interacts with Pka-C3; interaction inhibits the catalytic function of Pka-C3 and the esterase activity of sws.</text>
</comment>
<dbReference type="SUPFAM" id="SSF52151">
    <property type="entry name" value="FabD/lysophospholipase-like"/>
    <property type="match status" value="1"/>
</dbReference>
<proteinExistence type="inferred from homology"/>
<evidence type="ECO:0000256" key="10">
    <source>
        <dbReference type="ARBA" id="ARBA00022963"/>
    </source>
</evidence>
<feature type="region of interest" description="Disordered" evidence="18">
    <location>
        <begin position="1565"/>
        <end position="1587"/>
    </location>
</feature>
<dbReference type="PANTHER" id="PTHR46088:SF1">
    <property type="entry name" value="TUBULIN--TYROSINE LIGASE-LIKE PROTEIN 12"/>
    <property type="match status" value="1"/>
</dbReference>
<evidence type="ECO:0000256" key="19">
    <source>
        <dbReference type="SAM" id="Phobius"/>
    </source>
</evidence>
<keyword evidence="6" id="KW-0597">Phosphoprotein</keyword>
<dbReference type="GO" id="GO:0005789">
    <property type="term" value="C:endoplasmic reticulum membrane"/>
    <property type="evidence" value="ECO:0007669"/>
    <property type="project" value="UniProtKB-SubCell"/>
</dbReference>
<evidence type="ECO:0000256" key="9">
    <source>
        <dbReference type="ARBA" id="ARBA00022824"/>
    </source>
</evidence>
<dbReference type="Pfam" id="PF24179">
    <property type="entry name" value="NTE_Ploop"/>
    <property type="match status" value="1"/>
</dbReference>
<keyword evidence="21" id="KW-1185">Reference proteome</keyword>
<name>A0A7R8CIM5_LEPSM</name>
<evidence type="ECO:0000256" key="7">
    <source>
        <dbReference type="ARBA" id="ARBA00022692"/>
    </source>
</evidence>
<dbReference type="InterPro" id="IPR057954">
    <property type="entry name" value="SET_TTL12"/>
</dbReference>
<dbReference type="Gene3D" id="3.30.470.20">
    <property type="entry name" value="ATP-grasp fold, B domain"/>
    <property type="match status" value="1"/>
</dbReference>
<dbReference type="PROSITE" id="PS01237">
    <property type="entry name" value="UPF0028"/>
    <property type="match status" value="1"/>
</dbReference>
<comment type="similarity">
    <text evidence="2">Belongs to the NTE family.</text>
</comment>
<evidence type="ECO:0000256" key="6">
    <source>
        <dbReference type="ARBA" id="ARBA00022553"/>
    </source>
</evidence>
<keyword evidence="12 17" id="KW-0443">Lipid metabolism</keyword>
<dbReference type="EC" id="3.1.1.5" evidence="4"/>
<gene>
    <name evidence="20" type="ORF">LSAA_3931</name>
</gene>
<dbReference type="FunFam" id="3.40.1090.10:FF:000009">
    <property type="entry name" value="Patatin like phospholipase domain containing 7"/>
    <property type="match status" value="1"/>
</dbReference>
<dbReference type="Pfam" id="PF01734">
    <property type="entry name" value="Patatin"/>
    <property type="match status" value="1"/>
</dbReference>
<evidence type="ECO:0000256" key="3">
    <source>
        <dbReference type="ARBA" id="ARBA00011476"/>
    </source>
</evidence>
<keyword evidence="10 17" id="KW-0442">Lipid degradation</keyword>
<dbReference type="CDD" id="cd00038">
    <property type="entry name" value="CAP_ED"/>
    <property type="match status" value="2"/>
</dbReference>
<dbReference type="SUPFAM" id="SSF51206">
    <property type="entry name" value="cAMP-binding domain-like"/>
    <property type="match status" value="2"/>
</dbReference>
<dbReference type="InterPro" id="IPR004344">
    <property type="entry name" value="TTL/TTLL_fam"/>
</dbReference>
<dbReference type="InterPro" id="IPR002641">
    <property type="entry name" value="PNPLA_dom"/>
</dbReference>
<feature type="transmembrane region" description="Helical" evidence="19">
    <location>
        <begin position="620"/>
        <end position="641"/>
    </location>
</feature>
<accession>A0A7R8CIM5</accession>
<keyword evidence="9" id="KW-0256">Endoplasmic reticulum</keyword>
<feature type="active site" description="Nucleophile" evidence="17">
    <location>
        <position position="1323"/>
    </location>
</feature>
<dbReference type="InterPro" id="IPR000595">
    <property type="entry name" value="cNMP-bd_dom"/>
</dbReference>
<dbReference type="Pfam" id="PF00027">
    <property type="entry name" value="cNMP_binding"/>
    <property type="match status" value="1"/>
</dbReference>
<dbReference type="PANTHER" id="PTHR46088">
    <property type="entry name" value="TUBULIN--TYROSINE LIGASE-LIKE PROTEIN 12"/>
    <property type="match status" value="1"/>
</dbReference>
<feature type="compositionally biased region" description="Basic and acidic residues" evidence="18">
    <location>
        <begin position="1572"/>
        <end position="1582"/>
    </location>
</feature>
<evidence type="ECO:0000256" key="15">
    <source>
        <dbReference type="ARBA" id="ARBA00030862"/>
    </source>
</evidence>
<dbReference type="FunFam" id="2.60.120.10:FF:000010">
    <property type="entry name" value="neuropathy target esterase isoform X1"/>
    <property type="match status" value="1"/>
</dbReference>
<dbReference type="InterPro" id="IPR016035">
    <property type="entry name" value="Acyl_Trfase/lysoPLipase"/>
</dbReference>
<evidence type="ECO:0000256" key="14">
    <source>
        <dbReference type="ARBA" id="ARBA00025020"/>
    </source>
</evidence>
<dbReference type="Pfam" id="PF03133">
    <property type="entry name" value="TTL"/>
    <property type="match status" value="1"/>
</dbReference>
<sequence length="1604" mass="185298">MENNIKIENGKNPFDLFVQAHKTQLLSSAVPQHLWKSLYSKLNMAEFDAGNYFTLAQEESEDGILKWKVLLLDKMSKSNEDMIFLIDHAWTFRPNMTRQQLKTVPGLLRRMANLMDIPFDDGEEESDKCLEKVMNIKWKYAWTYSLGNAQTVEERMPIWYIHDEFGSKIQHSDKPNFRLIPFFSMIDGAAYSLLFPIEDCHANDEVTRDYVEGYSVTNETETRRALLTAWQDNDFAESTSWKQSEPDSSFFETSREVESLPDPKLYNFDIPSDRKIKVYAEYEVINNNLKHRQFEIVEDMSNADILWLTSHFKEFKDFSETFPDKLINQFPFENVLTIKDFLCIISRRMKSREENSVDETFPEWLPVTYNLKTELPQFISYYQNREKRGLDNHWIIKPWNLARGLDMHITSDLHTILRLPFSGPKIAQKYLHNPVLFNRPEIGRVKFDIRYIILLRSVSPLKVYIYDRFWLRFANLPFELKEFDNYQKHFTVMNYDESSDLKQMFCHEFIEEFEKQYPGIQWKNYVEPKIFKMLKEVFEGSLKLQPPQGIGESPQSRAMYAVDLMLDWKKDVGSEITPKLLELNWCPDCKRACAYYPEFIDNVFFRPCSWIMMKAIYMAYWPHIVAVFLGLIVLGMVMALFGRKIGPSTVRDLVASSRGPRFHSQRPDLPEAFLEEAVDDLNERQTLPQELVFVLKNMRVFGHFSQDIFLEFLKEIEIIRVPQNQYLFRLEDEDANMYIVQSGTINVLNVDHNTNQLDSNFLEFMNPNSSDKRTYDTVAAKAIEESKVIKISFQTFKKAFDKHPEHLSRVVQIIMLRLQRVTLLAINKYLGLGAELITSQDRGRITKSEKFMEMNSNENEKRKDFAIRKLKESLGLGIEEVTIELESVDIIDFSKGSILVEENITHDTYLILVLKGCFKISQKTDNISKELHKAYPGGLLGQLQVLTGHLSPYVRSVDFALEWTLVESGKALYKQEDVADCIYVVLSGRLRSIISRSCKKELVAEYGRGELTGIVETLTNSKRSTTVMAIRDTEVAKLPSGLINSIKLRYPMVLLRLINLLGKKLQRTWETGTKHTGLSLDDDSSSFSTVALISITPGVPLSAFAHELNHAASFIGPSLRLTADIIKKELGSSAFDKTHDFRLSNWLAQREDQHKLVLYQCDKDLTTWSQLCIRHADVILLIANPSSASSSDVSPFEEKINNISQRTRKELVFLYPETVEYPEETRKWLNNRAWINSHTHIRCPPRVFFKKKEIRVDDYYSKLFNRKMPMEIFSDFSRLARMLTGTSVGLVLGGGGARGCSHVGMIKSILEAGIPIDRIAGVSIGAFMGALYCQEREMTKFTVKARSFAEKAFNSIIEEFFKNRDIEDLWLPFFTVTTDITESSMRVHEYGSLWRYVRSSMSLAGYLPPLCDPHDGHLLLDGGYTNNLPADVMRSRGACHILAIDVGAQDETNMTNYGDSLSGWETYNRDWPMFSCVRQLECVKKSDYCDYIRPPIDEFRTLQFGSFDEIKDVGYHHGRTYFMGLAKAGRMQNFPWAHNNQSSDPSSRRSSGSINTFNPIYDLGDSSSSAFREPDDSSIKDFENEEDMIFDTDVEDESGFLSQM</sequence>
<evidence type="ECO:0000256" key="4">
    <source>
        <dbReference type="ARBA" id="ARBA00013274"/>
    </source>
</evidence>
<dbReference type="InterPro" id="IPR056556">
    <property type="entry name" value="NTE1_P-loop_dom"/>
</dbReference>
<reference evidence="20" key="1">
    <citation type="submission" date="2021-02" db="EMBL/GenBank/DDBJ databases">
        <authorList>
            <person name="Bekaert M."/>
        </authorList>
    </citation>
    <scope>NUCLEOTIDE SEQUENCE</scope>
    <source>
        <strain evidence="20">IoA-00</strain>
    </source>
</reference>
<dbReference type="PROSITE" id="PS51635">
    <property type="entry name" value="PNPLA"/>
    <property type="match status" value="1"/>
</dbReference>
<dbReference type="Gene3D" id="3.40.1090.10">
    <property type="entry name" value="Cytosolic phospholipase A2 catalytic domain"/>
    <property type="match status" value="2"/>
</dbReference>
<dbReference type="InterPro" id="IPR018490">
    <property type="entry name" value="cNMP-bd_dom_sf"/>
</dbReference>
<dbReference type="SMART" id="SM00100">
    <property type="entry name" value="cNMP"/>
    <property type="match status" value="2"/>
</dbReference>
<keyword evidence="7 19" id="KW-0812">Transmembrane</keyword>
<dbReference type="PROSITE" id="PS50042">
    <property type="entry name" value="CNMP_BINDING_3"/>
    <property type="match status" value="2"/>
</dbReference>
<dbReference type="PROSITE" id="PS51221">
    <property type="entry name" value="TTL"/>
    <property type="match status" value="1"/>
</dbReference>
<keyword evidence="13 19" id="KW-0472">Membrane</keyword>
<organism evidence="20 21">
    <name type="scientific">Lepeophtheirus salmonis</name>
    <name type="common">Salmon louse</name>
    <name type="synonym">Caligus salmonis</name>
    <dbReference type="NCBI Taxonomy" id="72036"/>
    <lineage>
        <taxon>Eukaryota</taxon>
        <taxon>Metazoa</taxon>
        <taxon>Ecdysozoa</taxon>
        <taxon>Arthropoda</taxon>
        <taxon>Crustacea</taxon>
        <taxon>Multicrustacea</taxon>
        <taxon>Hexanauplia</taxon>
        <taxon>Copepoda</taxon>
        <taxon>Siphonostomatoida</taxon>
        <taxon>Caligidae</taxon>
        <taxon>Lepeophtheirus</taxon>
    </lineage>
</organism>
<dbReference type="GO" id="GO:0016042">
    <property type="term" value="P:lipid catabolic process"/>
    <property type="evidence" value="ECO:0007669"/>
    <property type="project" value="UniProtKB-UniRule"/>
</dbReference>
<feature type="short sequence motif" description="DGA/G" evidence="17">
    <location>
        <begin position="1421"/>
        <end position="1423"/>
    </location>
</feature>
<dbReference type="InterPro" id="IPR027749">
    <property type="entry name" value="TTLL12"/>
</dbReference>